<feature type="binding site" evidence="18">
    <location>
        <begin position="103"/>
        <end position="107"/>
    </location>
    <ligand>
        <name>NAD(+)</name>
        <dbReference type="ChEBI" id="CHEBI:57540"/>
    </ligand>
</feature>
<evidence type="ECO:0000256" key="13">
    <source>
        <dbReference type="ARBA" id="ARBA00022833"/>
    </source>
</evidence>
<dbReference type="InterPro" id="IPR056179">
    <property type="entry name" value="DHQS_C"/>
</dbReference>
<dbReference type="GO" id="GO:0003856">
    <property type="term" value="F:3-dehydroquinate synthase activity"/>
    <property type="evidence" value="ECO:0007669"/>
    <property type="project" value="UniProtKB-UniRule"/>
</dbReference>
<dbReference type="InterPro" id="IPR050071">
    <property type="entry name" value="Dehydroquinate_synthase"/>
</dbReference>
<proteinExistence type="inferred from homology"/>
<feature type="binding site" evidence="18">
    <location>
        <position position="140"/>
    </location>
    <ligand>
        <name>NAD(+)</name>
        <dbReference type="ChEBI" id="CHEBI:57540"/>
    </ligand>
</feature>
<dbReference type="Gene3D" id="1.20.1090.10">
    <property type="entry name" value="Dehydroquinate synthase-like - alpha domain"/>
    <property type="match status" value="1"/>
</dbReference>
<dbReference type="EC" id="4.2.3.4" evidence="7 18"/>
<feature type="binding site" evidence="18">
    <location>
        <position position="149"/>
    </location>
    <ligand>
        <name>NAD(+)</name>
        <dbReference type="ChEBI" id="CHEBI:57540"/>
    </ligand>
</feature>
<evidence type="ECO:0000256" key="5">
    <source>
        <dbReference type="ARBA" id="ARBA00004661"/>
    </source>
</evidence>
<evidence type="ECO:0000256" key="4">
    <source>
        <dbReference type="ARBA" id="ARBA00004496"/>
    </source>
</evidence>
<dbReference type="AlphaFoldDB" id="A0A244CNZ4"/>
<dbReference type="PANTHER" id="PTHR43622:SF7">
    <property type="entry name" value="3-DEHYDROQUINATE SYNTHASE, CHLOROPLASTIC"/>
    <property type="match status" value="1"/>
</dbReference>
<comment type="similarity">
    <text evidence="6 18">Belongs to the sugar phosphate cyclases superfamily. Dehydroquinate synthase family.</text>
</comment>
<evidence type="ECO:0000256" key="7">
    <source>
        <dbReference type="ARBA" id="ARBA00013031"/>
    </source>
</evidence>
<comment type="subcellular location">
    <subcellularLocation>
        <location evidence="4 18">Cytoplasm</location>
    </subcellularLocation>
</comment>
<dbReference type="Proteomes" id="UP000194841">
    <property type="component" value="Unassembled WGS sequence"/>
</dbReference>
<evidence type="ECO:0000256" key="1">
    <source>
        <dbReference type="ARBA" id="ARBA00001393"/>
    </source>
</evidence>
<accession>A0A244CNZ4</accession>
<evidence type="ECO:0000256" key="3">
    <source>
        <dbReference type="ARBA" id="ARBA00003485"/>
    </source>
</evidence>
<feature type="binding site" evidence="18">
    <location>
        <position position="245"/>
    </location>
    <ligand>
        <name>Zn(2+)</name>
        <dbReference type="ChEBI" id="CHEBI:29105"/>
    </ligand>
</feature>
<dbReference type="HAMAP" id="MF_00110">
    <property type="entry name" value="DHQ_synthase"/>
    <property type="match status" value="1"/>
</dbReference>
<evidence type="ECO:0000256" key="6">
    <source>
        <dbReference type="ARBA" id="ARBA00005412"/>
    </source>
</evidence>
<evidence type="ECO:0000256" key="9">
    <source>
        <dbReference type="ARBA" id="ARBA00022490"/>
    </source>
</evidence>
<dbReference type="Pfam" id="PF01761">
    <property type="entry name" value="DHQ_synthase"/>
    <property type="match status" value="1"/>
</dbReference>
<evidence type="ECO:0000256" key="16">
    <source>
        <dbReference type="ARBA" id="ARBA00023239"/>
    </source>
</evidence>
<evidence type="ECO:0000313" key="22">
    <source>
        <dbReference type="Proteomes" id="UP000194841"/>
    </source>
</evidence>
<feature type="domain" description="3-dehydroquinate synthase N-terminal" evidence="19">
    <location>
        <begin position="65"/>
        <end position="177"/>
    </location>
</feature>
<protein>
    <recommendedName>
        <fullName evidence="8 18">3-dehydroquinate synthase</fullName>
        <shortName evidence="18">DHQS</shortName>
        <ecNumber evidence="7 18">4.2.3.4</ecNumber>
    </recommendedName>
</protein>
<comment type="caution">
    <text evidence="18">Lacks conserved residue(s) required for the propagation of feature annotation.</text>
</comment>
<evidence type="ECO:0000256" key="8">
    <source>
        <dbReference type="ARBA" id="ARBA00017684"/>
    </source>
</evidence>
<feature type="binding site" evidence="18">
    <location>
        <begin position="69"/>
        <end position="74"/>
    </location>
    <ligand>
        <name>NAD(+)</name>
        <dbReference type="ChEBI" id="CHEBI:57540"/>
    </ligand>
</feature>
<keyword evidence="15 18" id="KW-0057">Aromatic amino acid biosynthesis</keyword>
<evidence type="ECO:0000256" key="2">
    <source>
        <dbReference type="ARBA" id="ARBA00001911"/>
    </source>
</evidence>
<evidence type="ECO:0000256" key="12">
    <source>
        <dbReference type="ARBA" id="ARBA00022741"/>
    </source>
</evidence>
<feature type="domain" description="3-dehydroquinate synthase C-terminal" evidence="20">
    <location>
        <begin position="179"/>
        <end position="323"/>
    </location>
</feature>
<evidence type="ECO:0000259" key="20">
    <source>
        <dbReference type="Pfam" id="PF24621"/>
    </source>
</evidence>
<comment type="cofactor">
    <cofactor evidence="2 18">
        <name>NAD(+)</name>
        <dbReference type="ChEBI" id="CHEBI:57540"/>
    </cofactor>
</comment>
<evidence type="ECO:0000256" key="17">
    <source>
        <dbReference type="ARBA" id="ARBA00023285"/>
    </source>
</evidence>
<dbReference type="GO" id="GO:0000166">
    <property type="term" value="F:nucleotide binding"/>
    <property type="evidence" value="ECO:0007669"/>
    <property type="project" value="UniProtKB-KW"/>
</dbReference>
<keyword evidence="12 18" id="KW-0547">Nucleotide-binding</keyword>
<keyword evidence="14 18" id="KW-0520">NAD</keyword>
<dbReference type="GO" id="GO:0008652">
    <property type="term" value="P:amino acid biosynthetic process"/>
    <property type="evidence" value="ECO:0007669"/>
    <property type="project" value="UniProtKB-KW"/>
</dbReference>
<gene>
    <name evidence="18" type="primary">aroB</name>
    <name evidence="21" type="ORF">B1199_14065</name>
</gene>
<comment type="cofactor">
    <cofactor evidence="18">
        <name>Co(2+)</name>
        <dbReference type="ChEBI" id="CHEBI:48828"/>
    </cofactor>
    <cofactor evidence="18">
        <name>Zn(2+)</name>
        <dbReference type="ChEBI" id="CHEBI:29105"/>
    </cofactor>
    <text evidence="18">Binds 1 divalent metal cation per subunit. Can use either Co(2+) or Zn(2+).</text>
</comment>
<comment type="function">
    <text evidence="3 18">Catalyzes the conversion of 3-deoxy-D-arabino-heptulosonate 7-phosphate (DAHP) to dehydroquinate (DHQ).</text>
</comment>
<dbReference type="InterPro" id="IPR030963">
    <property type="entry name" value="DHQ_synth_fam"/>
</dbReference>
<dbReference type="Pfam" id="PF24621">
    <property type="entry name" value="DHQS_C"/>
    <property type="match status" value="1"/>
</dbReference>
<dbReference type="PIRSF" id="PIRSF001455">
    <property type="entry name" value="DHQ_synth"/>
    <property type="match status" value="1"/>
</dbReference>
<dbReference type="CDD" id="cd08195">
    <property type="entry name" value="DHQS"/>
    <property type="match status" value="1"/>
</dbReference>
<keyword evidence="10 18" id="KW-0028">Amino-acid biosynthesis</keyword>
<organism evidence="21 22">
    <name type="scientific">Pseudoalteromonas ulvae</name>
    <dbReference type="NCBI Taxonomy" id="107327"/>
    <lineage>
        <taxon>Bacteria</taxon>
        <taxon>Pseudomonadati</taxon>
        <taxon>Pseudomonadota</taxon>
        <taxon>Gammaproteobacteria</taxon>
        <taxon>Alteromonadales</taxon>
        <taxon>Pseudoalteromonadaceae</taxon>
        <taxon>Pseudoalteromonas</taxon>
    </lineage>
</organism>
<feature type="binding site" evidence="18">
    <location>
        <position position="262"/>
    </location>
    <ligand>
        <name>Zn(2+)</name>
        <dbReference type="ChEBI" id="CHEBI:29105"/>
    </ligand>
</feature>
<evidence type="ECO:0000256" key="14">
    <source>
        <dbReference type="ARBA" id="ARBA00023027"/>
    </source>
</evidence>
<keyword evidence="9 18" id="KW-0963">Cytoplasm</keyword>
<evidence type="ECO:0000256" key="10">
    <source>
        <dbReference type="ARBA" id="ARBA00022605"/>
    </source>
</evidence>
<comment type="pathway">
    <text evidence="5 18">Metabolic intermediate biosynthesis; chorismate biosynthesis; chorismate from D-erythrose 4-phosphate and phosphoenolpyruvate: step 2/7.</text>
</comment>
<evidence type="ECO:0000256" key="15">
    <source>
        <dbReference type="ARBA" id="ARBA00023141"/>
    </source>
</evidence>
<evidence type="ECO:0000259" key="19">
    <source>
        <dbReference type="Pfam" id="PF01761"/>
    </source>
</evidence>
<dbReference type="InterPro" id="IPR030960">
    <property type="entry name" value="DHQS/DOIS_N"/>
</dbReference>
<feature type="binding site" evidence="18">
    <location>
        <begin position="127"/>
        <end position="128"/>
    </location>
    <ligand>
        <name>NAD(+)</name>
        <dbReference type="ChEBI" id="CHEBI:57540"/>
    </ligand>
</feature>
<dbReference type="UniPathway" id="UPA00053">
    <property type="reaction ID" value="UER00085"/>
</dbReference>
<keyword evidence="22" id="KW-1185">Reference proteome</keyword>
<dbReference type="Gene3D" id="3.40.50.1970">
    <property type="match status" value="1"/>
</dbReference>
<dbReference type="EMBL" id="MWPV01000004">
    <property type="protein sequence ID" value="OUL57288.1"/>
    <property type="molecule type" value="Genomic_DNA"/>
</dbReference>
<dbReference type="GO" id="GO:0046872">
    <property type="term" value="F:metal ion binding"/>
    <property type="evidence" value="ECO:0007669"/>
    <property type="project" value="UniProtKB-KW"/>
</dbReference>
<keyword evidence="16 18" id="KW-0456">Lyase</keyword>
<dbReference type="NCBIfam" id="TIGR01357">
    <property type="entry name" value="aroB"/>
    <property type="match status" value="1"/>
</dbReference>
<dbReference type="GO" id="GO:0005737">
    <property type="term" value="C:cytoplasm"/>
    <property type="evidence" value="ECO:0007669"/>
    <property type="project" value="UniProtKB-SubCell"/>
</dbReference>
<dbReference type="InterPro" id="IPR016037">
    <property type="entry name" value="DHQ_synth_AroB"/>
</dbReference>
<dbReference type="GO" id="GO:0009073">
    <property type="term" value="P:aromatic amino acid family biosynthetic process"/>
    <property type="evidence" value="ECO:0007669"/>
    <property type="project" value="UniProtKB-KW"/>
</dbReference>
<comment type="caution">
    <text evidence="21">The sequence shown here is derived from an EMBL/GenBank/DDBJ whole genome shotgun (WGS) entry which is preliminary data.</text>
</comment>
<reference evidence="21 22" key="1">
    <citation type="submission" date="2017-02" db="EMBL/GenBank/DDBJ databases">
        <title>Pseudoalteromonas ulvae TC14 Genome.</title>
        <authorList>
            <person name="Molmeret M."/>
        </authorList>
    </citation>
    <scope>NUCLEOTIDE SEQUENCE [LARGE SCALE GENOMIC DNA]</scope>
    <source>
        <strain evidence="21">TC14</strain>
    </source>
</reference>
<feature type="binding site" evidence="18">
    <location>
        <position position="182"/>
    </location>
    <ligand>
        <name>Zn(2+)</name>
        <dbReference type="ChEBI" id="CHEBI:29105"/>
    </ligand>
</feature>
<dbReference type="PANTHER" id="PTHR43622">
    <property type="entry name" value="3-DEHYDROQUINATE SYNTHASE"/>
    <property type="match status" value="1"/>
</dbReference>
<dbReference type="SUPFAM" id="SSF56796">
    <property type="entry name" value="Dehydroquinate synthase-like"/>
    <property type="match status" value="1"/>
</dbReference>
<dbReference type="OrthoDB" id="9806583at2"/>
<name>A0A244CNZ4_PSEDV</name>
<evidence type="ECO:0000256" key="18">
    <source>
        <dbReference type="HAMAP-Rule" id="MF_00110"/>
    </source>
</evidence>
<sequence>MLELTVNLDERSYPIYIGPGIYQSGVNLPEFIRTNRPVIVTNDMVAPLYLDALLEQLAPFNPLHIILPDGEQHKNLASFELVSAFLLENNCGRDTCLIALGGGVIGDLTGFVAACYQRGVPFIQIPTTLLSQVDSSVGGKTAVNHPLGKNMIGAFYQPDMVLIDTLSLSTLPAREFAAGMAEVIKYGLIYDTELFEYLEQNVSTLKALDNDALQHVIYRCCEIKALIVAEDEKEQGVRAQLNLGHTFGHAIEAEMGYGQWLHGEAVAAGMMMACQLSEKRGKLNLDEVIRVQRLLESFNLPTSFPIEVSYDAFIKHMKKDKKNKQGTIRFILPKCFGQCELVSDVTLDELQDLISPNAS</sequence>
<keyword evidence="11 18" id="KW-0479">Metal-binding</keyword>
<evidence type="ECO:0000256" key="11">
    <source>
        <dbReference type="ARBA" id="ARBA00022723"/>
    </source>
</evidence>
<keyword evidence="13 18" id="KW-0862">Zinc</keyword>
<dbReference type="GO" id="GO:0009423">
    <property type="term" value="P:chorismate biosynthetic process"/>
    <property type="evidence" value="ECO:0007669"/>
    <property type="project" value="UniProtKB-UniRule"/>
</dbReference>
<comment type="catalytic activity">
    <reaction evidence="1 18">
        <text>7-phospho-2-dehydro-3-deoxy-D-arabino-heptonate = 3-dehydroquinate + phosphate</text>
        <dbReference type="Rhea" id="RHEA:21968"/>
        <dbReference type="ChEBI" id="CHEBI:32364"/>
        <dbReference type="ChEBI" id="CHEBI:43474"/>
        <dbReference type="ChEBI" id="CHEBI:58394"/>
        <dbReference type="EC" id="4.2.3.4"/>
    </reaction>
</comment>
<evidence type="ECO:0000313" key="21">
    <source>
        <dbReference type="EMBL" id="OUL57288.1"/>
    </source>
</evidence>
<dbReference type="RefSeq" id="WP_086744746.1">
    <property type="nucleotide sequence ID" value="NZ_MWPV01000004.1"/>
</dbReference>
<dbReference type="FunFam" id="3.40.50.1970:FF:000001">
    <property type="entry name" value="3-dehydroquinate synthase"/>
    <property type="match status" value="1"/>
</dbReference>
<keyword evidence="17 18" id="KW-0170">Cobalt</keyword>